<feature type="signal peptide" evidence="2">
    <location>
        <begin position="1"/>
        <end position="19"/>
    </location>
</feature>
<protein>
    <submittedName>
        <fullName evidence="3">Uncharacterized protein</fullName>
    </submittedName>
</protein>
<dbReference type="EMBL" id="JAFDVH010000017">
    <property type="protein sequence ID" value="KAG7462135.1"/>
    <property type="molecule type" value="Genomic_DNA"/>
</dbReference>
<feature type="region of interest" description="Disordered" evidence="1">
    <location>
        <begin position="43"/>
        <end position="103"/>
    </location>
</feature>
<evidence type="ECO:0000313" key="3">
    <source>
        <dbReference type="EMBL" id="KAG7462135.1"/>
    </source>
</evidence>
<organism evidence="3 4">
    <name type="scientific">Megalops atlanticus</name>
    <name type="common">Tarpon</name>
    <name type="synonym">Clupea gigantea</name>
    <dbReference type="NCBI Taxonomy" id="7932"/>
    <lineage>
        <taxon>Eukaryota</taxon>
        <taxon>Metazoa</taxon>
        <taxon>Chordata</taxon>
        <taxon>Craniata</taxon>
        <taxon>Vertebrata</taxon>
        <taxon>Euteleostomi</taxon>
        <taxon>Actinopterygii</taxon>
        <taxon>Neopterygii</taxon>
        <taxon>Teleostei</taxon>
        <taxon>Elopiformes</taxon>
        <taxon>Megalopidae</taxon>
        <taxon>Megalops</taxon>
    </lineage>
</organism>
<keyword evidence="4" id="KW-1185">Reference proteome</keyword>
<feature type="chain" id="PRO_5039138571" evidence="2">
    <location>
        <begin position="20"/>
        <end position="213"/>
    </location>
</feature>
<evidence type="ECO:0000313" key="4">
    <source>
        <dbReference type="Proteomes" id="UP001046870"/>
    </source>
</evidence>
<feature type="compositionally biased region" description="Low complexity" evidence="1">
    <location>
        <begin position="56"/>
        <end position="67"/>
    </location>
</feature>
<dbReference type="OrthoDB" id="527990at2759"/>
<evidence type="ECO:0000256" key="1">
    <source>
        <dbReference type="SAM" id="MobiDB-lite"/>
    </source>
</evidence>
<accession>A0A9D3PP31</accession>
<name>A0A9D3PP31_MEGAT</name>
<gene>
    <name evidence="3" type="ORF">MATL_G00199420</name>
</gene>
<sequence>MSPALKLLWFWVLWLHTRGTFEKCIFDDVQPLVRVVAPPLHPSPSPTHNMAAPSETPAGAQTGATPTRPKSAPPPRNMLSKQSSRKRTFRNSAPPTQQSIHSDSPALLPIRIRTWVPQEGPVLSQMESERLEAAVSEAVSTVAHLLSVIRVSGPLLLSRDINKYCRFIWRNASTANYNRILGQAWPQGGDTSYGLSRGTYRTRCTSSPSLFSE</sequence>
<keyword evidence="2" id="KW-0732">Signal</keyword>
<evidence type="ECO:0000256" key="2">
    <source>
        <dbReference type="SAM" id="SignalP"/>
    </source>
</evidence>
<comment type="caution">
    <text evidence="3">The sequence shown here is derived from an EMBL/GenBank/DDBJ whole genome shotgun (WGS) entry which is preliminary data.</text>
</comment>
<dbReference type="Proteomes" id="UP001046870">
    <property type="component" value="Chromosome 17"/>
</dbReference>
<proteinExistence type="predicted"/>
<reference evidence="3" key="1">
    <citation type="submission" date="2021-01" db="EMBL/GenBank/DDBJ databases">
        <authorList>
            <person name="Zahm M."/>
            <person name="Roques C."/>
            <person name="Cabau C."/>
            <person name="Klopp C."/>
            <person name="Donnadieu C."/>
            <person name="Jouanno E."/>
            <person name="Lampietro C."/>
            <person name="Louis A."/>
            <person name="Herpin A."/>
            <person name="Echchiki A."/>
            <person name="Berthelot C."/>
            <person name="Parey E."/>
            <person name="Roest-Crollius H."/>
            <person name="Braasch I."/>
            <person name="Postlethwait J."/>
            <person name="Bobe J."/>
            <person name="Montfort J."/>
            <person name="Bouchez O."/>
            <person name="Begum T."/>
            <person name="Mejri S."/>
            <person name="Adams A."/>
            <person name="Chen W.-J."/>
            <person name="Guiguen Y."/>
        </authorList>
    </citation>
    <scope>NUCLEOTIDE SEQUENCE</scope>
    <source>
        <strain evidence="3">YG-15Mar2019-1</strain>
        <tissue evidence="3">Brain</tissue>
    </source>
</reference>
<feature type="compositionally biased region" description="Polar residues" evidence="1">
    <location>
        <begin position="90"/>
        <end position="102"/>
    </location>
</feature>
<dbReference type="AlphaFoldDB" id="A0A9D3PP31"/>